<evidence type="ECO:0000256" key="7">
    <source>
        <dbReference type="SAM" id="Phobius"/>
    </source>
</evidence>
<feature type="transmembrane region" description="Helical" evidence="7">
    <location>
        <begin position="144"/>
        <end position="163"/>
    </location>
</feature>
<reference evidence="9 10" key="1">
    <citation type="submission" date="2024-02" db="EMBL/GenBank/DDBJ databases">
        <title>De novo assembly and annotation of 12 fungi associated with fruit tree decline syndrome in Ontario, Canada.</title>
        <authorList>
            <person name="Sulman M."/>
            <person name="Ellouze W."/>
            <person name="Ilyukhin E."/>
        </authorList>
    </citation>
    <scope>NUCLEOTIDE SEQUENCE [LARGE SCALE GENOMIC DNA]</scope>
    <source>
        <strain evidence="9 10">FDS-637</strain>
    </source>
</reference>
<accession>A0ABR3C1W6</accession>
<feature type="transmembrane region" description="Helical" evidence="7">
    <location>
        <begin position="169"/>
        <end position="190"/>
    </location>
</feature>
<feature type="transmembrane region" description="Helical" evidence="7">
    <location>
        <begin position="76"/>
        <end position="101"/>
    </location>
</feature>
<keyword evidence="4 7" id="KW-1133">Transmembrane helix</keyword>
<evidence type="ECO:0000259" key="8">
    <source>
        <dbReference type="PROSITE" id="PS50850"/>
    </source>
</evidence>
<comment type="caution">
    <text evidence="9">The sequence shown here is derived from an EMBL/GenBank/DDBJ whole genome shotgun (WGS) entry which is preliminary data.</text>
</comment>
<dbReference type="PROSITE" id="PS50850">
    <property type="entry name" value="MFS"/>
    <property type="match status" value="1"/>
</dbReference>
<evidence type="ECO:0000256" key="5">
    <source>
        <dbReference type="ARBA" id="ARBA00023136"/>
    </source>
</evidence>
<feature type="compositionally biased region" description="Basic and acidic residues" evidence="6">
    <location>
        <begin position="573"/>
        <end position="587"/>
    </location>
</feature>
<feature type="transmembrane region" description="Helical" evidence="7">
    <location>
        <begin position="236"/>
        <end position="255"/>
    </location>
</feature>
<feature type="compositionally biased region" description="Basic and acidic residues" evidence="6">
    <location>
        <begin position="1"/>
        <end position="10"/>
    </location>
</feature>
<dbReference type="Pfam" id="PF07690">
    <property type="entry name" value="MFS_1"/>
    <property type="match status" value="1"/>
</dbReference>
<feature type="transmembrane region" description="Helical" evidence="7">
    <location>
        <begin position="432"/>
        <end position="454"/>
    </location>
</feature>
<feature type="compositionally biased region" description="Low complexity" evidence="6">
    <location>
        <begin position="607"/>
        <end position="620"/>
    </location>
</feature>
<dbReference type="InterPro" id="IPR020846">
    <property type="entry name" value="MFS_dom"/>
</dbReference>
<dbReference type="PANTHER" id="PTHR23501:SF102">
    <property type="entry name" value="DRUG TRANSPORTER, PUTATIVE (AFU_ORTHOLOGUE AFUA_3G08530)-RELATED"/>
    <property type="match status" value="1"/>
</dbReference>
<comment type="subcellular location">
    <subcellularLocation>
        <location evidence="1">Membrane</location>
        <topology evidence="1">Multi-pass membrane protein</topology>
    </subcellularLocation>
</comment>
<dbReference type="PRINTS" id="PR01036">
    <property type="entry name" value="TCRTETB"/>
</dbReference>
<dbReference type="InterPro" id="IPR036259">
    <property type="entry name" value="MFS_trans_sf"/>
</dbReference>
<feature type="transmembrane region" description="Helical" evidence="7">
    <location>
        <begin position="466"/>
        <end position="489"/>
    </location>
</feature>
<evidence type="ECO:0000256" key="4">
    <source>
        <dbReference type="ARBA" id="ARBA00022989"/>
    </source>
</evidence>
<feature type="transmembrane region" description="Helical" evidence="7">
    <location>
        <begin position="299"/>
        <end position="318"/>
    </location>
</feature>
<evidence type="ECO:0000313" key="10">
    <source>
        <dbReference type="Proteomes" id="UP001430584"/>
    </source>
</evidence>
<dbReference type="PANTHER" id="PTHR23501">
    <property type="entry name" value="MAJOR FACILITATOR SUPERFAMILY"/>
    <property type="match status" value="1"/>
</dbReference>
<feature type="region of interest" description="Disordered" evidence="6">
    <location>
        <begin position="1"/>
        <end position="67"/>
    </location>
</feature>
<dbReference type="Gene3D" id="1.20.1720.10">
    <property type="entry name" value="Multidrug resistance protein D"/>
    <property type="match status" value="1"/>
</dbReference>
<dbReference type="SUPFAM" id="SSF103473">
    <property type="entry name" value="MFS general substrate transporter"/>
    <property type="match status" value="2"/>
</dbReference>
<feature type="transmembrane region" description="Helical" evidence="7">
    <location>
        <begin position="547"/>
        <end position="564"/>
    </location>
</feature>
<dbReference type="EMBL" id="JAJVCZ030000011">
    <property type="protein sequence ID" value="KAL0254341.1"/>
    <property type="molecule type" value="Genomic_DNA"/>
</dbReference>
<feature type="transmembrane region" description="Helical" evidence="7">
    <location>
        <begin position="401"/>
        <end position="420"/>
    </location>
</feature>
<evidence type="ECO:0000313" key="9">
    <source>
        <dbReference type="EMBL" id="KAL0254341.1"/>
    </source>
</evidence>
<feature type="transmembrane region" description="Helical" evidence="7">
    <location>
        <begin position="339"/>
        <end position="360"/>
    </location>
</feature>
<feature type="transmembrane region" description="Helical" evidence="7">
    <location>
        <begin position="267"/>
        <end position="287"/>
    </location>
</feature>
<protein>
    <recommendedName>
        <fullName evidence="8">Major facilitator superfamily (MFS) profile domain-containing protein</fullName>
    </recommendedName>
</protein>
<evidence type="ECO:0000256" key="6">
    <source>
        <dbReference type="SAM" id="MobiDB-lite"/>
    </source>
</evidence>
<dbReference type="GeneID" id="92013901"/>
<dbReference type="CDD" id="cd17502">
    <property type="entry name" value="MFS_Azr1_MDR_like"/>
    <property type="match status" value="1"/>
</dbReference>
<keyword evidence="3 7" id="KW-0812">Transmembrane</keyword>
<evidence type="ECO:0000256" key="1">
    <source>
        <dbReference type="ARBA" id="ARBA00004141"/>
    </source>
</evidence>
<dbReference type="Gene3D" id="1.20.1250.20">
    <property type="entry name" value="MFS general substrate transporter like domains"/>
    <property type="match status" value="1"/>
</dbReference>
<feature type="transmembrane region" description="Helical" evidence="7">
    <location>
        <begin position="113"/>
        <end position="132"/>
    </location>
</feature>
<proteinExistence type="inferred from homology"/>
<feature type="compositionally biased region" description="Low complexity" evidence="6">
    <location>
        <begin position="645"/>
        <end position="657"/>
    </location>
</feature>
<organism evidence="9 10">
    <name type="scientific">Diplodia seriata</name>
    <dbReference type="NCBI Taxonomy" id="420778"/>
    <lineage>
        <taxon>Eukaryota</taxon>
        <taxon>Fungi</taxon>
        <taxon>Dikarya</taxon>
        <taxon>Ascomycota</taxon>
        <taxon>Pezizomycotina</taxon>
        <taxon>Dothideomycetes</taxon>
        <taxon>Dothideomycetes incertae sedis</taxon>
        <taxon>Botryosphaeriales</taxon>
        <taxon>Botryosphaeriaceae</taxon>
        <taxon>Diplodia</taxon>
    </lineage>
</organism>
<comment type="similarity">
    <text evidence="2">Belongs to the major facilitator superfamily. TCR/Tet family.</text>
</comment>
<feature type="transmembrane region" description="Helical" evidence="7">
    <location>
        <begin position="202"/>
        <end position="224"/>
    </location>
</feature>
<feature type="domain" description="Major facilitator superfamily (MFS) profile" evidence="8">
    <location>
        <begin position="79"/>
        <end position="569"/>
    </location>
</feature>
<evidence type="ECO:0000256" key="2">
    <source>
        <dbReference type="ARBA" id="ARBA00007520"/>
    </source>
</evidence>
<keyword evidence="10" id="KW-1185">Reference proteome</keyword>
<dbReference type="RefSeq" id="XP_066628212.1">
    <property type="nucleotide sequence ID" value="XM_066781210.1"/>
</dbReference>
<dbReference type="Proteomes" id="UP001430584">
    <property type="component" value="Unassembled WGS sequence"/>
</dbReference>
<gene>
    <name evidence="9" type="ORF">SLS55_009816</name>
</gene>
<sequence length="657" mass="68160">MSSPHDDDAAKSATALDLNPEPGFGASVTDDSAPRNVTAAAAPLDGASAEAGAPLQGANVGEAKPEPEKERSAAKIAIIMFALGMAVFLAAMDITIITTALPTISAHFHSAAGYTWIGSAFNLAAAASTPLWGKLSDIFGRKPVLLVANIVFFIGSLIAALSINIGMLIIARAIQGVGGGGLIILVNIVISDLFSMRSRGQYFGIIGMVWALASALGPVIGGALTQRVSWRWCFYINLPLDGVAFAIIVLFLDVHNPRTPIGAGLRAIDWAGSLTVIGGTVMLLLGLEFGGVTYPWSSPTVVCLIVFGIVTIAVFLALEWKVAKYPIMPLRIFSNRSNLASLAACFLHGFVFISATYYLPLYYQAVRGAGPIMSGVYLLAFALSLSVVSATTGIVIKKTGAYLPCIIFGFAVLTLGFGLYTDIDAHSSWTKIILYQIVAGIGVGPNFQSPLIALQAHVHPKDIATATATFGFVRNLATAISVVIGGVVFQNEMQKHQATLSRSLGPQLAGQLAGGSAGANSEIVGALPPAQREVAREAFADSLSQMWIVYVCFAGLGLLVSLLIRSKTLANSHEDQKAGMEADEERRAAKRSAAGAQSRATAKSGMTGLTGTTVATAAETTGEKRSVDGGSAVDVLGDGEGEKSGGSASASAKDVPA</sequence>
<keyword evidence="5 7" id="KW-0472">Membrane</keyword>
<dbReference type="InterPro" id="IPR011701">
    <property type="entry name" value="MFS"/>
</dbReference>
<evidence type="ECO:0000256" key="3">
    <source>
        <dbReference type="ARBA" id="ARBA00022692"/>
    </source>
</evidence>
<feature type="region of interest" description="Disordered" evidence="6">
    <location>
        <begin position="573"/>
        <end position="657"/>
    </location>
</feature>
<feature type="transmembrane region" description="Helical" evidence="7">
    <location>
        <begin position="372"/>
        <end position="394"/>
    </location>
</feature>
<name>A0ABR3C1W6_9PEZI</name>